<dbReference type="AlphaFoldDB" id="A0A2H0E267"/>
<accession>A0A2H0E267</accession>
<dbReference type="Gene3D" id="2.60.120.10">
    <property type="entry name" value="Jelly Rolls"/>
    <property type="match status" value="1"/>
</dbReference>
<dbReference type="Proteomes" id="UP000229981">
    <property type="component" value="Unassembled WGS sequence"/>
</dbReference>
<sequence length="105" mass="11796">MEKLKFPWGELIIVSTTKELSVGMDIITPGSTPDEPGTYLKKGVAIYYVIDGKGLFQNKPIKRGDLIKIKAGQKMFLKNNSRKNLKILCVYLPPYDDANIGHKNQ</sequence>
<organism evidence="1 2">
    <name type="scientific">Candidatus Beckwithbacteria bacterium CG22_combo_CG10-13_8_21_14_all_01_47_9</name>
    <dbReference type="NCBI Taxonomy" id="1974496"/>
    <lineage>
        <taxon>Bacteria</taxon>
        <taxon>Candidatus Beckwithiibacteriota</taxon>
    </lineage>
</organism>
<reference evidence="1 2" key="1">
    <citation type="submission" date="2017-09" db="EMBL/GenBank/DDBJ databases">
        <title>Depth-based differentiation of microbial function through sediment-hosted aquifers and enrichment of novel symbionts in the deep terrestrial subsurface.</title>
        <authorList>
            <person name="Probst A.J."/>
            <person name="Ladd B."/>
            <person name="Jarett J.K."/>
            <person name="Geller-Mcgrath D.E."/>
            <person name="Sieber C.M."/>
            <person name="Emerson J.B."/>
            <person name="Anantharaman K."/>
            <person name="Thomas B.C."/>
            <person name="Malmstrom R."/>
            <person name="Stieglmeier M."/>
            <person name="Klingl A."/>
            <person name="Woyke T."/>
            <person name="Ryan C.M."/>
            <person name="Banfield J.F."/>
        </authorList>
    </citation>
    <scope>NUCLEOTIDE SEQUENCE [LARGE SCALE GENOMIC DNA]</scope>
    <source>
        <strain evidence="1">CG22_combo_CG10-13_8_21_14_all_01_47_9</strain>
    </source>
</reference>
<dbReference type="InterPro" id="IPR014710">
    <property type="entry name" value="RmlC-like_jellyroll"/>
</dbReference>
<evidence type="ECO:0000313" key="1">
    <source>
        <dbReference type="EMBL" id="PIP88228.1"/>
    </source>
</evidence>
<dbReference type="InterPro" id="IPR011051">
    <property type="entry name" value="RmlC_Cupin_sf"/>
</dbReference>
<protein>
    <recommendedName>
        <fullName evidence="3">Cupin 2 conserved barrel domain-containing protein</fullName>
    </recommendedName>
</protein>
<evidence type="ECO:0000313" key="2">
    <source>
        <dbReference type="Proteomes" id="UP000229981"/>
    </source>
</evidence>
<dbReference type="EMBL" id="PCTU01000041">
    <property type="protein sequence ID" value="PIP88228.1"/>
    <property type="molecule type" value="Genomic_DNA"/>
</dbReference>
<evidence type="ECO:0008006" key="3">
    <source>
        <dbReference type="Google" id="ProtNLM"/>
    </source>
</evidence>
<name>A0A2H0E267_9BACT</name>
<comment type="caution">
    <text evidence="1">The sequence shown here is derived from an EMBL/GenBank/DDBJ whole genome shotgun (WGS) entry which is preliminary data.</text>
</comment>
<gene>
    <name evidence="1" type="ORF">COW80_01540</name>
</gene>
<dbReference type="SUPFAM" id="SSF51182">
    <property type="entry name" value="RmlC-like cupins"/>
    <property type="match status" value="1"/>
</dbReference>
<proteinExistence type="predicted"/>